<dbReference type="GO" id="GO:0006265">
    <property type="term" value="P:DNA topological change"/>
    <property type="evidence" value="ECO:0007669"/>
    <property type="project" value="UniProtKB-UniRule"/>
</dbReference>
<keyword evidence="6 7" id="KW-0413">Isomerase</keyword>
<dbReference type="InterPro" id="IPR013757">
    <property type="entry name" value="Topo_IIA_A_a_sf"/>
</dbReference>
<dbReference type="InterPro" id="IPR013758">
    <property type="entry name" value="Topo_IIA_A/C_ab"/>
</dbReference>
<feature type="domain" description="Topo IIA-type catalytic" evidence="10">
    <location>
        <begin position="38"/>
        <end position="501"/>
    </location>
</feature>
<evidence type="ECO:0000256" key="3">
    <source>
        <dbReference type="ARBA" id="ARBA00023029"/>
    </source>
</evidence>
<dbReference type="GO" id="GO:0003677">
    <property type="term" value="F:DNA binding"/>
    <property type="evidence" value="ECO:0007669"/>
    <property type="project" value="UniProtKB-UniRule"/>
</dbReference>
<feature type="site" description="Transition state stabilizer" evidence="7">
    <location>
        <position position="126"/>
    </location>
</feature>
<feature type="site" description="Interaction with DNA" evidence="7">
    <location>
        <position position="84"/>
    </location>
</feature>
<dbReference type="EC" id="5.6.2.2" evidence="7"/>
<sequence length="768" mass="85035">MSDEIIINRDGVEQLPLRRFTEDAYLNYSMYVIMDRALPHIADGLKPVQRRIIYAMSDLGLSANAKYKKSARTVGDVLGKFHPHGDSACYEAMVLMAQPFSYRYPLVDGQGNWGAPDDPKSFAAMRYTEAKLSRFSEVLLDELGQGTVDWTPNFDGTLEEPCVLPARLPHILLNGVTGIAVGMATDIPPHNVRELAYACAMLLDNSKAELSDVLEHVNGPDYPTEAEVITPKADIRKLYETGRGSIKMRAVFHEENGDIVVTALPHQASGGKILEQIAGQMQAKKLPMVSDLRDESDHENPTRLLITPRSNRIDTAQLMQHLFATTDLEKNYRVNLNMIGLDGRPKVKDLRTILSEWLVYRKETVTRRLQYRLDKVLARLHILEGLLIAFLNIDEVIEIIRTYEKPKQELISRFSLSDKQAEAILELKLRHLAKLEEMKIKGEQDELAAERDKLQTLLGSDRRLKTLIKKEILADAEKYGDDRRSPIVERGEAKALSEKELVPAESVTVVLSEKGWARCAKGYDIDAEGLSYKAGDGYLSSAEGKSNQPAVFMDSSGRTFSCDAHGLPSARSQGEPLTGRFALVGGESFEHVIMASDEAKFLVGSDAGYGFVGTFKDMVSKNKAGKAYLSLPKAAKVMKPKPVTNPESDWCLTISNEGRMLLFPLKDLPSLGKGKGNKLINIPGAKAQSREEFVTVLAVVPDGASLKVTAGKRNMTLSASDLEHYYGERGRRGNKLPRGLQRVDSVEVVQNQSASSDDSSDAQENDIS</sequence>
<dbReference type="PANTHER" id="PTHR43493">
    <property type="entry name" value="DNA GYRASE/TOPOISOMERASE SUBUNIT A"/>
    <property type="match status" value="1"/>
</dbReference>
<dbReference type="SUPFAM" id="SSF56719">
    <property type="entry name" value="Type II DNA topoisomerase"/>
    <property type="match status" value="1"/>
</dbReference>
<dbReference type="Proteomes" id="UP000000683">
    <property type="component" value="Chromosome"/>
</dbReference>
<dbReference type="Gene3D" id="1.10.268.10">
    <property type="entry name" value="Topoisomerase, domain 3"/>
    <property type="match status" value="1"/>
</dbReference>
<gene>
    <name evidence="7" type="primary">parC</name>
    <name evidence="11" type="ordered locus">ambt_16270</name>
</gene>
<dbReference type="EMBL" id="CP002339">
    <property type="protein sequence ID" value="AEF04761.1"/>
    <property type="molecule type" value="Genomic_DNA"/>
</dbReference>
<keyword evidence="12" id="KW-1185">Reference proteome</keyword>
<dbReference type="OrthoDB" id="9806486at2"/>
<keyword evidence="2 7" id="KW-1003">Cell membrane</keyword>
<dbReference type="KEGG" id="alt:ambt_16270"/>
<dbReference type="SUPFAM" id="SSF101904">
    <property type="entry name" value="GyrA/ParC C-terminal domain-like"/>
    <property type="match status" value="1"/>
</dbReference>
<evidence type="ECO:0000256" key="2">
    <source>
        <dbReference type="ARBA" id="ARBA00022475"/>
    </source>
</evidence>
<dbReference type="CDD" id="cd00187">
    <property type="entry name" value="TOP4c"/>
    <property type="match status" value="1"/>
</dbReference>
<dbReference type="GO" id="GO:0005694">
    <property type="term" value="C:chromosome"/>
    <property type="evidence" value="ECO:0007669"/>
    <property type="project" value="InterPro"/>
</dbReference>
<comment type="function">
    <text evidence="7">Topoisomerase IV is essential for chromosome segregation. It relaxes supercoiled DNA. Performs the decatenation events required during the replication of a circular DNA molecule.</text>
</comment>
<dbReference type="GO" id="GO:0005524">
    <property type="term" value="F:ATP binding"/>
    <property type="evidence" value="ECO:0007669"/>
    <property type="project" value="InterPro"/>
</dbReference>
<evidence type="ECO:0000313" key="11">
    <source>
        <dbReference type="EMBL" id="AEF04761.1"/>
    </source>
</evidence>
<comment type="similarity">
    <text evidence="7">Belongs to the type II topoisomerase GyrA/ParC subunit family. ParC type 1 subfamily.</text>
</comment>
<dbReference type="InterPro" id="IPR050220">
    <property type="entry name" value="Type_II_DNA_Topoisomerases"/>
</dbReference>
<dbReference type="SMART" id="SM00434">
    <property type="entry name" value="TOP4c"/>
    <property type="match status" value="1"/>
</dbReference>
<dbReference type="NCBIfam" id="NF004044">
    <property type="entry name" value="PRK05561.1"/>
    <property type="match status" value="1"/>
</dbReference>
<feature type="site" description="Interaction with DNA" evidence="7">
    <location>
        <position position="82"/>
    </location>
</feature>
<dbReference type="HAMAP" id="MF_00936">
    <property type="entry name" value="ParC_type1"/>
    <property type="match status" value="1"/>
</dbReference>
<comment type="subcellular location">
    <subcellularLocation>
        <location evidence="7">Cell membrane</location>
        <topology evidence="7">Peripheral membrane protein</topology>
    </subcellularLocation>
</comment>
<feature type="region of interest" description="Disordered" evidence="9">
    <location>
        <begin position="728"/>
        <end position="768"/>
    </location>
</feature>
<dbReference type="InterPro" id="IPR035516">
    <property type="entry name" value="Gyrase/topoIV_suA_C"/>
</dbReference>
<evidence type="ECO:0000259" key="10">
    <source>
        <dbReference type="PROSITE" id="PS52040"/>
    </source>
</evidence>
<dbReference type="AlphaFoldDB" id="F5Z5B5"/>
<evidence type="ECO:0000256" key="7">
    <source>
        <dbReference type="HAMAP-Rule" id="MF_00936"/>
    </source>
</evidence>
<evidence type="ECO:0000256" key="5">
    <source>
        <dbReference type="ARBA" id="ARBA00023136"/>
    </source>
</evidence>
<dbReference type="Pfam" id="PF00521">
    <property type="entry name" value="DNA_topoisoIV"/>
    <property type="match status" value="1"/>
</dbReference>
<evidence type="ECO:0000313" key="12">
    <source>
        <dbReference type="Proteomes" id="UP000000683"/>
    </source>
</evidence>
<keyword evidence="5 7" id="KW-0472">Membrane</keyword>
<dbReference type="GO" id="GO:0003918">
    <property type="term" value="F:DNA topoisomerase type II (double strand cut, ATP-hydrolyzing) activity"/>
    <property type="evidence" value="ECO:0007669"/>
    <property type="project" value="UniProtKB-UniRule"/>
</dbReference>
<feature type="site" description="Interaction with DNA" evidence="7">
    <location>
        <position position="46"/>
    </location>
</feature>
<keyword evidence="4 7" id="KW-0238">DNA-binding</keyword>
<dbReference type="PANTHER" id="PTHR43493:SF1">
    <property type="entry name" value="DNA TOPOISOMERASE 4 SUBUNIT A"/>
    <property type="match status" value="1"/>
</dbReference>
<dbReference type="GO" id="GO:0005737">
    <property type="term" value="C:cytoplasm"/>
    <property type="evidence" value="ECO:0007669"/>
    <property type="project" value="TreeGrafter"/>
</dbReference>
<keyword evidence="3 7" id="KW-0799">Topoisomerase</keyword>
<evidence type="ECO:0000256" key="1">
    <source>
        <dbReference type="ARBA" id="ARBA00000185"/>
    </source>
</evidence>
<dbReference type="InterPro" id="IPR002205">
    <property type="entry name" value="Topo_IIA_dom_A"/>
</dbReference>
<dbReference type="FunFam" id="1.10.268.10:FF:000001">
    <property type="entry name" value="DNA gyrase subunit A"/>
    <property type="match status" value="1"/>
</dbReference>
<dbReference type="Gene3D" id="2.120.10.90">
    <property type="entry name" value="DNA gyrase/topoisomerase IV, subunit A, C-terminal"/>
    <property type="match status" value="1"/>
</dbReference>
<dbReference type="GO" id="GO:0019897">
    <property type="term" value="C:extrinsic component of plasma membrane"/>
    <property type="evidence" value="ECO:0007669"/>
    <property type="project" value="UniProtKB-UniRule"/>
</dbReference>
<dbReference type="HOGENOM" id="CLU_002977_4_1_6"/>
<evidence type="ECO:0000256" key="9">
    <source>
        <dbReference type="SAM" id="MobiDB-lite"/>
    </source>
</evidence>
<reference evidence="11 12" key="1">
    <citation type="journal article" date="2011" name="J. Bacteriol.">
        <title>Complete genome sequence of the polycyclic aromatic hydrocarbon-degrading bacterium Alteromonas sp. strain SN2.</title>
        <authorList>
            <person name="Jin H.M."/>
            <person name="Jeong H."/>
            <person name="Moon E.J."/>
            <person name="Math R.K."/>
            <person name="Lee K."/>
            <person name="Kim H.J."/>
            <person name="Jeon C.O."/>
            <person name="Oh T.K."/>
            <person name="Kim J.F."/>
        </authorList>
    </citation>
    <scope>NUCLEOTIDE SEQUENCE [LARGE SCALE GENOMIC DNA]</scope>
    <source>
        <strain evidence="12">JCM 17741 / KACC 18427 / KCTC 11700BP / SN2</strain>
    </source>
</reference>
<dbReference type="NCBIfam" id="TIGR01062">
    <property type="entry name" value="parC_Gneg"/>
    <property type="match status" value="1"/>
</dbReference>
<evidence type="ECO:0000256" key="6">
    <source>
        <dbReference type="ARBA" id="ARBA00023235"/>
    </source>
</evidence>
<feature type="active site" description="O-(5'-phospho-DNA)-tyrosine intermediate" evidence="7 8">
    <location>
        <position position="127"/>
    </location>
</feature>
<comment type="subunit">
    <text evidence="7">Heterotetramer composed of ParC and ParE.</text>
</comment>
<dbReference type="InterPro" id="IPR013760">
    <property type="entry name" value="Topo_IIA-like_dom_sf"/>
</dbReference>
<evidence type="ECO:0000256" key="8">
    <source>
        <dbReference type="PROSITE-ProRule" id="PRU01384"/>
    </source>
</evidence>
<dbReference type="InterPro" id="IPR005742">
    <property type="entry name" value="TopoIV_A_Gneg"/>
</dbReference>
<dbReference type="RefSeq" id="WP_013785683.1">
    <property type="nucleotide sequence ID" value="NC_015554.1"/>
</dbReference>
<dbReference type="eggNOG" id="COG0188">
    <property type="taxonomic scope" value="Bacteria"/>
</dbReference>
<evidence type="ECO:0000256" key="4">
    <source>
        <dbReference type="ARBA" id="ARBA00023125"/>
    </source>
</evidence>
<comment type="catalytic activity">
    <reaction evidence="1 7 8">
        <text>ATP-dependent breakage, passage and rejoining of double-stranded DNA.</text>
        <dbReference type="EC" id="5.6.2.2"/>
    </reaction>
</comment>
<organism evidence="11 12">
    <name type="scientific">Alteromonas naphthalenivorans</name>
    <dbReference type="NCBI Taxonomy" id="715451"/>
    <lineage>
        <taxon>Bacteria</taxon>
        <taxon>Pseudomonadati</taxon>
        <taxon>Pseudomonadota</taxon>
        <taxon>Gammaproteobacteria</taxon>
        <taxon>Alteromonadales</taxon>
        <taxon>Alteromonadaceae</taxon>
        <taxon>Alteromonas/Salinimonas group</taxon>
        <taxon>Alteromonas</taxon>
    </lineage>
</organism>
<dbReference type="GO" id="GO:0009330">
    <property type="term" value="C:DNA topoisomerase type II (double strand cut, ATP-hydrolyzing) complex"/>
    <property type="evidence" value="ECO:0007669"/>
    <property type="project" value="TreeGrafter"/>
</dbReference>
<dbReference type="PROSITE" id="PS52040">
    <property type="entry name" value="TOPO_IIA"/>
    <property type="match status" value="1"/>
</dbReference>
<dbReference type="Gene3D" id="3.30.1360.40">
    <property type="match status" value="1"/>
</dbReference>
<proteinExistence type="inferred from homology"/>
<accession>F5Z5B5</accession>
<name>F5Z5B5_ALTNA</name>
<dbReference type="GO" id="GO:0007059">
    <property type="term" value="P:chromosome segregation"/>
    <property type="evidence" value="ECO:0007669"/>
    <property type="project" value="UniProtKB-UniRule"/>
</dbReference>
<feature type="compositionally biased region" description="Acidic residues" evidence="9">
    <location>
        <begin position="758"/>
        <end position="768"/>
    </location>
</feature>
<dbReference type="Gene3D" id="3.90.199.10">
    <property type="entry name" value="Topoisomerase II, domain 5"/>
    <property type="match status" value="1"/>
</dbReference>
<protein>
    <recommendedName>
        <fullName evidence="7">DNA topoisomerase 4 subunit A</fullName>
        <ecNumber evidence="7">5.6.2.2</ecNumber>
    </recommendedName>
    <alternativeName>
        <fullName evidence="7">Topoisomerase IV subunit A</fullName>
    </alternativeName>
</protein>